<name>A0A6C0LBL9_9ZZZZ</name>
<feature type="compositionally biased region" description="Basic residues" evidence="1">
    <location>
        <begin position="41"/>
        <end position="57"/>
    </location>
</feature>
<dbReference type="EMBL" id="MN740448">
    <property type="protein sequence ID" value="QHU27024.1"/>
    <property type="molecule type" value="Genomic_DNA"/>
</dbReference>
<feature type="region of interest" description="Disordered" evidence="1">
    <location>
        <begin position="1"/>
        <end position="76"/>
    </location>
</feature>
<evidence type="ECO:0000313" key="2">
    <source>
        <dbReference type="EMBL" id="QHU27024.1"/>
    </source>
</evidence>
<feature type="compositionally biased region" description="Polar residues" evidence="1">
    <location>
        <begin position="1"/>
        <end position="15"/>
    </location>
</feature>
<evidence type="ECO:0000256" key="1">
    <source>
        <dbReference type="SAM" id="MobiDB-lite"/>
    </source>
</evidence>
<feature type="compositionally biased region" description="Low complexity" evidence="1">
    <location>
        <begin position="21"/>
        <end position="34"/>
    </location>
</feature>
<protein>
    <submittedName>
        <fullName evidence="2">Uncharacterized protein</fullName>
    </submittedName>
</protein>
<reference evidence="2" key="1">
    <citation type="journal article" date="2020" name="Nature">
        <title>Giant virus diversity and host interactions through global metagenomics.</title>
        <authorList>
            <person name="Schulz F."/>
            <person name="Roux S."/>
            <person name="Paez-Espino D."/>
            <person name="Jungbluth S."/>
            <person name="Walsh D.A."/>
            <person name="Denef V.J."/>
            <person name="McMahon K.D."/>
            <person name="Konstantinidis K.T."/>
            <person name="Eloe-Fadrosh E.A."/>
            <person name="Kyrpides N.C."/>
            <person name="Woyke T."/>
        </authorList>
    </citation>
    <scope>NUCLEOTIDE SEQUENCE</scope>
    <source>
        <strain evidence="2">GVMAG-M-3300027759-42</strain>
    </source>
</reference>
<organism evidence="2">
    <name type="scientific">viral metagenome</name>
    <dbReference type="NCBI Taxonomy" id="1070528"/>
    <lineage>
        <taxon>unclassified sequences</taxon>
        <taxon>metagenomes</taxon>
        <taxon>organismal metagenomes</taxon>
    </lineage>
</organism>
<proteinExistence type="predicted"/>
<dbReference type="AlphaFoldDB" id="A0A6C0LBL9"/>
<accession>A0A6C0LBL9</accession>
<sequence>MSALGNGSLSGSDFKQGTVLPSQTTTATQPVPTQYNSKLVGGKKKRLISSRSGKHSKIVSTHTSQSNKKNRLSSLGSVRNMGYTYKLYGGKKSRKNRRKSKKCMSFWPF</sequence>
<feature type="compositionally biased region" description="Polar residues" evidence="1">
    <location>
        <begin position="58"/>
        <end position="76"/>
    </location>
</feature>